<reference evidence="3 4" key="1">
    <citation type="submission" date="2024-02" db="EMBL/GenBank/DDBJ databases">
        <title>Comparative Genomic Analysis of Flavobacterium Species Causing Columnaris Disease of Freshwater Fish in Thailand: Insights into Virulence and Resistance Mechanisms.</title>
        <authorList>
            <person name="Nguyen D."/>
            <person name="Chokmangmeepisarn P."/>
            <person name="Khianchaikhan K."/>
            <person name="Morishita M."/>
            <person name="Bunnoy A."/>
            <person name="Rodkhum C."/>
        </authorList>
    </citation>
    <scope>NUCLEOTIDE SEQUENCE [LARGE SCALE GENOMIC DNA]</scope>
    <source>
        <strain evidence="3 4">CNRT2201</strain>
    </source>
</reference>
<proteinExistence type="predicted"/>
<keyword evidence="4" id="KW-1185">Reference proteome</keyword>
<dbReference type="SUPFAM" id="SSF69255">
    <property type="entry name" value="gp5 N-terminal domain-like"/>
    <property type="match status" value="1"/>
</dbReference>
<evidence type="ECO:0000313" key="3">
    <source>
        <dbReference type="EMBL" id="MFK6999479.1"/>
    </source>
</evidence>
<dbReference type="InterPro" id="IPR006531">
    <property type="entry name" value="Gp5/Vgr_OB"/>
</dbReference>
<sequence>MIVNNNPIRMGRVRVQFPWQEKKNQKTPWIRLIQPHSGAGKGFHFIPEIGEEVLVGFENGNAEKPFVLGTHYNGSETSGYHTPGNDLKTIHTRSGHILKFTEDESIIITDQSGNTIQFDTVRSNITITAPETMSFNCKNMLINVSQNMITNVGMNVSESTGMNKTETIGGTKNTVVLLDMISNVRGSLTEVIEGDVNTESKNERNEIVGGKVITQSQKDTELHTPAELKKNAAEKTNTH</sequence>
<dbReference type="EMBL" id="JAZGZP010000001">
    <property type="protein sequence ID" value="MFK6999479.1"/>
    <property type="molecule type" value="Genomic_DNA"/>
</dbReference>
<name>A0ABW8P767_9FLAO</name>
<organism evidence="3 4">
    <name type="scientific">Flavobacterium oreochromis</name>
    <dbReference type="NCBI Taxonomy" id="2906078"/>
    <lineage>
        <taxon>Bacteria</taxon>
        <taxon>Pseudomonadati</taxon>
        <taxon>Bacteroidota</taxon>
        <taxon>Flavobacteriia</taxon>
        <taxon>Flavobacteriales</taxon>
        <taxon>Flavobacteriaceae</taxon>
        <taxon>Flavobacterium</taxon>
    </lineage>
</organism>
<accession>A0ABW8P767</accession>
<dbReference type="SUPFAM" id="SSF69349">
    <property type="entry name" value="Phage fibre proteins"/>
    <property type="match status" value="1"/>
</dbReference>
<evidence type="ECO:0000259" key="2">
    <source>
        <dbReference type="Pfam" id="PF04717"/>
    </source>
</evidence>
<feature type="compositionally biased region" description="Basic and acidic residues" evidence="1">
    <location>
        <begin position="218"/>
        <end position="239"/>
    </location>
</feature>
<dbReference type="Proteomes" id="UP001621706">
    <property type="component" value="Unassembled WGS sequence"/>
</dbReference>
<dbReference type="InterPro" id="IPR037026">
    <property type="entry name" value="Vgr_OB-fold_dom_sf"/>
</dbReference>
<comment type="caution">
    <text evidence="3">The sequence shown here is derived from an EMBL/GenBank/DDBJ whole genome shotgun (WGS) entry which is preliminary data.</text>
</comment>
<evidence type="ECO:0000313" key="4">
    <source>
        <dbReference type="Proteomes" id="UP001621706"/>
    </source>
</evidence>
<evidence type="ECO:0000256" key="1">
    <source>
        <dbReference type="SAM" id="MobiDB-lite"/>
    </source>
</evidence>
<dbReference type="Gene3D" id="2.40.50.230">
    <property type="entry name" value="Gp5 N-terminal domain"/>
    <property type="match status" value="1"/>
</dbReference>
<feature type="region of interest" description="Disordered" evidence="1">
    <location>
        <begin position="215"/>
        <end position="239"/>
    </location>
</feature>
<dbReference type="Pfam" id="PF04717">
    <property type="entry name" value="Phage_base_V"/>
    <property type="match status" value="1"/>
</dbReference>
<dbReference type="RefSeq" id="WP_405344041.1">
    <property type="nucleotide sequence ID" value="NZ_JAZGZP010000001.1"/>
</dbReference>
<gene>
    <name evidence="3" type="ORF">V3I07_01075</name>
</gene>
<feature type="domain" description="Gp5/Type VI secretion system Vgr protein OB-fold" evidence="2">
    <location>
        <begin position="4"/>
        <end position="72"/>
    </location>
</feature>
<protein>
    <submittedName>
        <fullName evidence="3">Phage baseplate assembly protein V</fullName>
    </submittedName>
</protein>